<gene>
    <name evidence="2" type="ORF">HICCMSTLAB_LOCUS2385</name>
</gene>
<organism evidence="2 3">
    <name type="scientific">Cotesia congregata</name>
    <name type="common">Parasitoid wasp</name>
    <name type="synonym">Apanteles congregatus</name>
    <dbReference type="NCBI Taxonomy" id="51543"/>
    <lineage>
        <taxon>Eukaryota</taxon>
        <taxon>Metazoa</taxon>
        <taxon>Ecdysozoa</taxon>
        <taxon>Arthropoda</taxon>
        <taxon>Hexapoda</taxon>
        <taxon>Insecta</taxon>
        <taxon>Pterygota</taxon>
        <taxon>Neoptera</taxon>
        <taxon>Endopterygota</taxon>
        <taxon>Hymenoptera</taxon>
        <taxon>Apocrita</taxon>
        <taxon>Ichneumonoidea</taxon>
        <taxon>Braconidae</taxon>
        <taxon>Microgastrinae</taxon>
        <taxon>Cotesia</taxon>
    </lineage>
</organism>
<dbReference type="EMBL" id="CAJNRD030001117">
    <property type="protein sequence ID" value="CAG5077153.1"/>
    <property type="molecule type" value="Genomic_DNA"/>
</dbReference>
<reference evidence="2" key="1">
    <citation type="submission" date="2021-04" db="EMBL/GenBank/DDBJ databases">
        <authorList>
            <person name="Chebbi M.A.C M."/>
        </authorList>
    </citation>
    <scope>NUCLEOTIDE SEQUENCE</scope>
</reference>
<dbReference type="AlphaFoldDB" id="A0A8J2H5M5"/>
<keyword evidence="1" id="KW-0472">Membrane</keyword>
<feature type="transmembrane region" description="Helical" evidence="1">
    <location>
        <begin position="323"/>
        <end position="342"/>
    </location>
</feature>
<feature type="transmembrane region" description="Helical" evidence="1">
    <location>
        <begin position="414"/>
        <end position="438"/>
    </location>
</feature>
<keyword evidence="1" id="KW-0812">Transmembrane</keyword>
<name>A0A8J2H5M5_COTCN</name>
<evidence type="ECO:0000256" key="1">
    <source>
        <dbReference type="SAM" id="Phobius"/>
    </source>
</evidence>
<sequence>MEALNNAVHKDYFKLLLRIRSHFSNGSSIHTSEIKRRLINHTMELIDKGFKNNMNPVIITSDLVDDQVVNGNIDNVNPLIVVNSDFIGAKIKGYHPSYPMYILKFESDEKLIKASWVLKFLGRFEILVSYYLCYDNDKDSTIVYTLNPYSQYAPRPWKQVKLADSNRKTNSTLLSLQYPKDVKKSHKNVYFDKNKYLNGHTIKLLDSLNIQNSTQQDEQNEIDKYMKLIKQFKDVKLTSLPDYIKVNTSIHVIENDLSSLIIKMGFDNRLSTSQYDAHNQMTQLADINYNFNDFVTQYQELHFSIITKKTDHLTAITEIDVNLNFIVITILVLLLIAVLIILSKESIFKKYFVFWTKKNWALKDKIDKARSIPVETGLINHFIEEKIKKDRKMIKKMAKIKEAENYERVDFENLMFYFIVFAAILLWSLVIFGIELLVHYNNSKYLRRQAAQRKFIGRLRASP</sequence>
<accession>A0A8J2H5M5</accession>
<keyword evidence="1" id="KW-1133">Transmembrane helix</keyword>
<evidence type="ECO:0000313" key="3">
    <source>
        <dbReference type="Proteomes" id="UP000786811"/>
    </source>
</evidence>
<keyword evidence="3" id="KW-1185">Reference proteome</keyword>
<protein>
    <submittedName>
        <fullName evidence="2">Uncharacterized protein</fullName>
    </submittedName>
</protein>
<evidence type="ECO:0000313" key="2">
    <source>
        <dbReference type="EMBL" id="CAG5077153.1"/>
    </source>
</evidence>
<dbReference type="OrthoDB" id="7634748at2759"/>
<comment type="caution">
    <text evidence="2">The sequence shown here is derived from an EMBL/GenBank/DDBJ whole genome shotgun (WGS) entry which is preliminary data.</text>
</comment>
<dbReference type="Proteomes" id="UP000786811">
    <property type="component" value="Unassembled WGS sequence"/>
</dbReference>
<proteinExistence type="predicted"/>